<comment type="similarity">
    <text evidence="1">Belongs to the protein kinase superfamily. CMGC Ser/Thr protein kinase family. CDC2/CDKX subfamily.</text>
</comment>
<dbReference type="SMART" id="SM00220">
    <property type="entry name" value="S_TKc"/>
    <property type="match status" value="1"/>
</dbReference>
<reference evidence="6" key="1">
    <citation type="journal article" date="2019" name="Gigascience">
        <title>De novo genome assembly of the endangered Acer yangbiense, a plant species with extremely small populations endemic to Yunnan Province, China.</title>
        <authorList>
            <person name="Yang J."/>
            <person name="Wariss H.M."/>
            <person name="Tao L."/>
            <person name="Zhang R."/>
            <person name="Yun Q."/>
            <person name="Hollingsworth P."/>
            <person name="Dao Z."/>
            <person name="Luo G."/>
            <person name="Guo H."/>
            <person name="Ma Y."/>
            <person name="Sun W."/>
        </authorList>
    </citation>
    <scope>NUCLEOTIDE SEQUENCE [LARGE SCALE GENOMIC DNA]</scope>
    <source>
        <strain evidence="6">cv. br00</strain>
    </source>
</reference>
<dbReference type="Pfam" id="PF00069">
    <property type="entry name" value="Pkinase"/>
    <property type="match status" value="1"/>
</dbReference>
<dbReference type="GO" id="GO:0004674">
    <property type="term" value="F:protein serine/threonine kinase activity"/>
    <property type="evidence" value="ECO:0007669"/>
    <property type="project" value="TreeGrafter"/>
</dbReference>
<organism evidence="5 6">
    <name type="scientific">Salix brachista</name>
    <dbReference type="NCBI Taxonomy" id="2182728"/>
    <lineage>
        <taxon>Eukaryota</taxon>
        <taxon>Viridiplantae</taxon>
        <taxon>Streptophyta</taxon>
        <taxon>Embryophyta</taxon>
        <taxon>Tracheophyta</taxon>
        <taxon>Spermatophyta</taxon>
        <taxon>Magnoliopsida</taxon>
        <taxon>eudicotyledons</taxon>
        <taxon>Gunneridae</taxon>
        <taxon>Pentapetalae</taxon>
        <taxon>rosids</taxon>
        <taxon>fabids</taxon>
        <taxon>Malpighiales</taxon>
        <taxon>Salicaceae</taxon>
        <taxon>Saliceae</taxon>
        <taxon>Salix</taxon>
    </lineage>
</organism>
<sequence length="228" mass="25201">MENYEIEMDGYPLGGGSYGIVYSATNQTVAIKMIPLFQAELPRGYRAPFMTASCAWCLSFLVPEHMRQILSGTSYCHSLGILHRDLKPENMLISGEKLKLSDFGSAKGFIQSDTKLSPQGARDAFSIIGTPKEDELCSLPSFPFAIPNNKPKDLAEVVPQWNDDGIDLLGVKYLKILVFDPQESPQKLLWHILTSQSEEGNLNETAGFVISLCAFENVCRQVFGLEGS</sequence>
<dbReference type="AlphaFoldDB" id="A0A5N5JRG3"/>
<dbReference type="InterPro" id="IPR050108">
    <property type="entry name" value="CDK"/>
</dbReference>
<gene>
    <name evidence="5" type="ORF">DKX38_024262</name>
</gene>
<dbReference type="EMBL" id="VDCV01000016">
    <property type="protein sequence ID" value="KAB5519943.1"/>
    <property type="molecule type" value="Genomic_DNA"/>
</dbReference>
<dbReference type="InterPro" id="IPR011009">
    <property type="entry name" value="Kinase-like_dom_sf"/>
</dbReference>
<evidence type="ECO:0000313" key="6">
    <source>
        <dbReference type="Proteomes" id="UP000326939"/>
    </source>
</evidence>
<keyword evidence="3" id="KW-0067">ATP-binding</keyword>
<dbReference type="GO" id="GO:0005634">
    <property type="term" value="C:nucleus"/>
    <property type="evidence" value="ECO:0007669"/>
    <property type="project" value="TreeGrafter"/>
</dbReference>
<evidence type="ECO:0000313" key="5">
    <source>
        <dbReference type="EMBL" id="KAB5519943.1"/>
    </source>
</evidence>
<dbReference type="Proteomes" id="UP000326939">
    <property type="component" value="Chromosome 16"/>
</dbReference>
<dbReference type="GO" id="GO:0005524">
    <property type="term" value="F:ATP binding"/>
    <property type="evidence" value="ECO:0007669"/>
    <property type="project" value="UniProtKB-KW"/>
</dbReference>
<comment type="caution">
    <text evidence="5">The sequence shown here is derived from an EMBL/GenBank/DDBJ whole genome shotgun (WGS) entry which is preliminary data.</text>
</comment>
<dbReference type="SUPFAM" id="SSF56112">
    <property type="entry name" value="Protein kinase-like (PK-like)"/>
    <property type="match status" value="1"/>
</dbReference>
<dbReference type="PROSITE" id="PS50011">
    <property type="entry name" value="PROTEIN_KINASE_DOM"/>
    <property type="match status" value="1"/>
</dbReference>
<dbReference type="PANTHER" id="PTHR24056">
    <property type="entry name" value="CELL DIVISION PROTEIN KINASE"/>
    <property type="match status" value="1"/>
</dbReference>
<dbReference type="InterPro" id="IPR008271">
    <property type="entry name" value="Ser/Thr_kinase_AS"/>
</dbReference>
<dbReference type="Gene3D" id="1.10.510.10">
    <property type="entry name" value="Transferase(Phosphotransferase) domain 1"/>
    <property type="match status" value="1"/>
</dbReference>
<keyword evidence="6" id="KW-1185">Reference proteome</keyword>
<proteinExistence type="inferred from homology"/>
<dbReference type="InterPro" id="IPR000719">
    <property type="entry name" value="Prot_kinase_dom"/>
</dbReference>
<evidence type="ECO:0000256" key="1">
    <source>
        <dbReference type="ARBA" id="ARBA00006485"/>
    </source>
</evidence>
<protein>
    <recommendedName>
        <fullName evidence="4">Protein kinase domain-containing protein</fullName>
    </recommendedName>
</protein>
<keyword evidence="2" id="KW-0547">Nucleotide-binding</keyword>
<evidence type="ECO:0000256" key="2">
    <source>
        <dbReference type="ARBA" id="ARBA00022741"/>
    </source>
</evidence>
<accession>A0A5N5JRG3</accession>
<evidence type="ECO:0000256" key="3">
    <source>
        <dbReference type="ARBA" id="ARBA00022840"/>
    </source>
</evidence>
<dbReference type="PROSITE" id="PS00108">
    <property type="entry name" value="PROTEIN_KINASE_ST"/>
    <property type="match status" value="1"/>
</dbReference>
<evidence type="ECO:0000259" key="4">
    <source>
        <dbReference type="PROSITE" id="PS50011"/>
    </source>
</evidence>
<name>A0A5N5JRG3_9ROSI</name>
<feature type="domain" description="Protein kinase" evidence="4">
    <location>
        <begin position="1"/>
        <end position="228"/>
    </location>
</feature>